<dbReference type="AlphaFoldDB" id="A0A2B7WXL9"/>
<dbReference type="STRING" id="1447875.A0A2B7WXL9"/>
<dbReference type="OrthoDB" id="4170377at2759"/>
<comment type="caution">
    <text evidence="2">The sequence shown here is derived from an EMBL/GenBank/DDBJ whole genome shotgun (WGS) entry which is preliminary data.</text>
</comment>
<feature type="compositionally biased region" description="Acidic residues" evidence="1">
    <location>
        <begin position="375"/>
        <end position="384"/>
    </location>
</feature>
<protein>
    <recommendedName>
        <fullName evidence="4">F-box domain-containing protein</fullName>
    </recommendedName>
</protein>
<evidence type="ECO:0000313" key="3">
    <source>
        <dbReference type="Proteomes" id="UP000223968"/>
    </source>
</evidence>
<dbReference type="Proteomes" id="UP000223968">
    <property type="component" value="Unassembled WGS sequence"/>
</dbReference>
<gene>
    <name evidence="2" type="ORF">AJ79_07883</name>
</gene>
<evidence type="ECO:0008006" key="4">
    <source>
        <dbReference type="Google" id="ProtNLM"/>
    </source>
</evidence>
<dbReference type="EMBL" id="PDNB01000170">
    <property type="protein sequence ID" value="PGH01536.1"/>
    <property type="molecule type" value="Genomic_DNA"/>
</dbReference>
<proteinExistence type="predicted"/>
<name>A0A2B7WXL9_9EURO</name>
<reference evidence="2 3" key="1">
    <citation type="submission" date="2017-10" db="EMBL/GenBank/DDBJ databases">
        <title>Comparative genomics in systemic dimorphic fungi from Ajellomycetaceae.</title>
        <authorList>
            <person name="Munoz J.F."/>
            <person name="Mcewen J.G."/>
            <person name="Clay O.K."/>
            <person name="Cuomo C.A."/>
        </authorList>
    </citation>
    <scope>NUCLEOTIDE SEQUENCE [LARGE SCALE GENOMIC DNA]</scope>
    <source>
        <strain evidence="2 3">UAMH5409</strain>
    </source>
</reference>
<feature type="region of interest" description="Disordered" evidence="1">
    <location>
        <begin position="471"/>
        <end position="500"/>
    </location>
</feature>
<sequence>MDRFPQEIVSVILDYLNTGKRKRSHLLRYVTISRQWQYAVERLNLNGLEFESTETDLAMFADLFRPSQSHRSTLVKDVVYNIVLPKYSDAACGKVETESDKESNNRVFAEAICNLFKILKSLDNEEVRRAGGLMLDIQAYSPMDTHRRPNSEKKRNDTRRGKRKDLWTKRYWASFLQLKDHDSIPVLSNVSIFYTRASYHSRNVEPASAIAIMSKLKGLKTCDMSFSDREVIGREVRQMNRNNFAQSLSTFPNSIDSIALELGAKDSFDESTTPQNLLPPSSSATVDPLNPALHTFINRANLKSITIQEHLVTPDLFWPSSSPSPTAPPTTPIWQNLRSIEVHMQLSTVDGGWYFMPDTRIVRPEDTTNNPASAADDEEYDSDTSTESYQDSLSDPADINTFRRIPDPARMNPLLIAMARAARHAPVLERMWLTVPGGEMEPKYPRRGGGREGKRRRFEIMYLARRVRDDVYGGDGGGGEQGEGETEGKGERETERDRPRLICQVDEWRADGEVQGEWARVLAPDGIVLYNTDDY</sequence>
<feature type="region of interest" description="Disordered" evidence="1">
    <location>
        <begin position="362"/>
        <end position="399"/>
    </location>
</feature>
<accession>A0A2B7WXL9</accession>
<evidence type="ECO:0000256" key="1">
    <source>
        <dbReference type="SAM" id="MobiDB-lite"/>
    </source>
</evidence>
<evidence type="ECO:0000313" key="2">
    <source>
        <dbReference type="EMBL" id="PGH01536.1"/>
    </source>
</evidence>
<feature type="compositionally biased region" description="Basic and acidic residues" evidence="1">
    <location>
        <begin position="486"/>
        <end position="500"/>
    </location>
</feature>
<keyword evidence="3" id="KW-1185">Reference proteome</keyword>
<organism evidence="2 3">
    <name type="scientific">Helicocarpus griseus UAMH5409</name>
    <dbReference type="NCBI Taxonomy" id="1447875"/>
    <lineage>
        <taxon>Eukaryota</taxon>
        <taxon>Fungi</taxon>
        <taxon>Dikarya</taxon>
        <taxon>Ascomycota</taxon>
        <taxon>Pezizomycotina</taxon>
        <taxon>Eurotiomycetes</taxon>
        <taxon>Eurotiomycetidae</taxon>
        <taxon>Onygenales</taxon>
        <taxon>Ajellomycetaceae</taxon>
        <taxon>Helicocarpus</taxon>
    </lineage>
</organism>